<keyword evidence="2" id="KW-1133">Transmembrane helix</keyword>
<dbReference type="PROSITE" id="PS50041">
    <property type="entry name" value="C_TYPE_LECTIN_2"/>
    <property type="match status" value="1"/>
</dbReference>
<dbReference type="EMBL" id="WNYA01007176">
    <property type="protein sequence ID" value="KAG8541555.1"/>
    <property type="molecule type" value="Genomic_DNA"/>
</dbReference>
<dbReference type="InterPro" id="IPR050111">
    <property type="entry name" value="C-type_lectin/snaclec_domain"/>
</dbReference>
<feature type="domain" description="C-type lectin" evidence="3">
    <location>
        <begin position="136"/>
        <end position="246"/>
    </location>
</feature>
<keyword evidence="2" id="KW-0472">Membrane</keyword>
<evidence type="ECO:0000313" key="5">
    <source>
        <dbReference type="Proteomes" id="UP000824782"/>
    </source>
</evidence>
<dbReference type="Pfam" id="PF00059">
    <property type="entry name" value="Lectin_C"/>
    <property type="match status" value="1"/>
</dbReference>
<evidence type="ECO:0000313" key="4">
    <source>
        <dbReference type="EMBL" id="KAG8541555.1"/>
    </source>
</evidence>
<sequence>MSFQPPNIGLDFSSAAVNAAFREQTVEQSTEKKHTWHCTKNTVLMFYLVLMFLLWIVLVSIMFIYYSNIFNQMNELKKNASLIQDSTKKERETWQEDLTMVNRSLVNEIAHLKSEVQSIKRSLGLCTSCPAEWTRIDSSCYFFSSSHQTWENSQKECTKMSSSLLILTSKKELDALRPLIGNKRFWIGLRKDNRYPWIWVDGTVPVFTNWNTGEPNNSAQREHCTEMITGGWNDLDCSNTIDYICRKPTIC</sequence>
<evidence type="ECO:0000256" key="1">
    <source>
        <dbReference type="ARBA" id="ARBA00023157"/>
    </source>
</evidence>
<organism evidence="4 5">
    <name type="scientific">Engystomops pustulosus</name>
    <name type="common">Tungara frog</name>
    <name type="synonym">Physalaemus pustulosus</name>
    <dbReference type="NCBI Taxonomy" id="76066"/>
    <lineage>
        <taxon>Eukaryota</taxon>
        <taxon>Metazoa</taxon>
        <taxon>Chordata</taxon>
        <taxon>Craniata</taxon>
        <taxon>Vertebrata</taxon>
        <taxon>Euteleostomi</taxon>
        <taxon>Amphibia</taxon>
        <taxon>Batrachia</taxon>
        <taxon>Anura</taxon>
        <taxon>Neobatrachia</taxon>
        <taxon>Hyloidea</taxon>
        <taxon>Leptodactylidae</taxon>
        <taxon>Leiuperinae</taxon>
        <taxon>Engystomops</taxon>
    </lineage>
</organism>
<proteinExistence type="predicted"/>
<evidence type="ECO:0000259" key="3">
    <source>
        <dbReference type="PROSITE" id="PS50041"/>
    </source>
</evidence>
<dbReference type="Gene3D" id="3.10.100.10">
    <property type="entry name" value="Mannose-Binding Protein A, subunit A"/>
    <property type="match status" value="1"/>
</dbReference>
<dbReference type="SUPFAM" id="SSF56436">
    <property type="entry name" value="C-type lectin-like"/>
    <property type="match status" value="1"/>
</dbReference>
<evidence type="ECO:0000256" key="2">
    <source>
        <dbReference type="SAM" id="Phobius"/>
    </source>
</evidence>
<comment type="caution">
    <text evidence="4">The sequence shown here is derived from an EMBL/GenBank/DDBJ whole genome shotgun (WGS) entry which is preliminary data.</text>
</comment>
<gene>
    <name evidence="4" type="ORF">GDO81_028720</name>
</gene>
<dbReference type="InterPro" id="IPR016186">
    <property type="entry name" value="C-type_lectin-like/link_sf"/>
</dbReference>
<keyword evidence="2" id="KW-0812">Transmembrane</keyword>
<dbReference type="AlphaFoldDB" id="A0AAV6Z097"/>
<dbReference type="SMART" id="SM00034">
    <property type="entry name" value="CLECT"/>
    <property type="match status" value="1"/>
</dbReference>
<dbReference type="PROSITE" id="PS00615">
    <property type="entry name" value="C_TYPE_LECTIN_1"/>
    <property type="match status" value="1"/>
</dbReference>
<accession>A0AAV6Z097</accession>
<name>A0AAV6Z097_ENGPU</name>
<reference evidence="4" key="1">
    <citation type="thesis" date="2020" institute="ProQuest LLC" country="789 East Eisenhower Parkway, Ann Arbor, MI, USA">
        <title>Comparative Genomics and Chromosome Evolution.</title>
        <authorList>
            <person name="Mudd A.B."/>
        </authorList>
    </citation>
    <scope>NUCLEOTIDE SEQUENCE</scope>
    <source>
        <strain evidence="4">237g6f4</strain>
        <tissue evidence="4">Blood</tissue>
    </source>
</reference>
<keyword evidence="5" id="KW-1185">Reference proteome</keyword>
<feature type="transmembrane region" description="Helical" evidence="2">
    <location>
        <begin position="44"/>
        <end position="66"/>
    </location>
</feature>
<keyword evidence="1" id="KW-1015">Disulfide bond</keyword>
<dbReference type="InterPro" id="IPR016187">
    <property type="entry name" value="CTDL_fold"/>
</dbReference>
<dbReference type="InterPro" id="IPR018378">
    <property type="entry name" value="C-type_lectin_CS"/>
</dbReference>
<dbReference type="PANTHER" id="PTHR22803">
    <property type="entry name" value="MANNOSE, PHOSPHOLIPASE, LECTIN RECEPTOR RELATED"/>
    <property type="match status" value="1"/>
</dbReference>
<dbReference type="Proteomes" id="UP000824782">
    <property type="component" value="Unassembled WGS sequence"/>
</dbReference>
<dbReference type="InterPro" id="IPR001304">
    <property type="entry name" value="C-type_lectin-like"/>
</dbReference>
<protein>
    <recommendedName>
        <fullName evidence="3">C-type lectin domain-containing protein</fullName>
    </recommendedName>
</protein>